<dbReference type="RefSeq" id="WP_188860248.1">
    <property type="nucleotide sequence ID" value="NZ_BMLT01000004.1"/>
</dbReference>
<keyword evidence="2" id="KW-0863">Zinc-finger</keyword>
<evidence type="ECO:0000256" key="1">
    <source>
        <dbReference type="ARBA" id="ARBA00022723"/>
    </source>
</evidence>
<evidence type="ECO:0000313" key="6">
    <source>
        <dbReference type="EMBL" id="GGO80692.1"/>
    </source>
</evidence>
<dbReference type="InterPro" id="IPR000962">
    <property type="entry name" value="Znf_DskA_TraR"/>
</dbReference>
<keyword evidence="3" id="KW-0862">Zinc</keyword>
<dbReference type="Gene3D" id="1.20.120.910">
    <property type="entry name" value="DksA, coiled-coil domain"/>
    <property type="match status" value="1"/>
</dbReference>
<reference evidence="6 7" key="1">
    <citation type="journal article" date="2014" name="Int. J. Syst. Evol. Microbiol.">
        <title>Complete genome sequence of Corynebacterium casei LMG S-19264T (=DSM 44701T), isolated from a smear-ripened cheese.</title>
        <authorList>
            <consortium name="US DOE Joint Genome Institute (JGI-PGF)"/>
            <person name="Walter F."/>
            <person name="Albersmeier A."/>
            <person name="Kalinowski J."/>
            <person name="Ruckert C."/>
        </authorList>
    </citation>
    <scope>NUCLEOTIDE SEQUENCE [LARGE SCALE GENOMIC DNA]</scope>
    <source>
        <strain evidence="6 7">CGMCC 1.7286</strain>
    </source>
</reference>
<keyword evidence="1" id="KW-0479">Metal-binding</keyword>
<dbReference type="PANTHER" id="PTHR33823:SF2">
    <property type="entry name" value="RNA POLYMERASE-BINDING TRANSCRIPTION FACTOR DKSA"/>
    <property type="match status" value="1"/>
</dbReference>
<dbReference type="PROSITE" id="PS01102">
    <property type="entry name" value="ZF_DKSA_1"/>
    <property type="match status" value="1"/>
</dbReference>
<dbReference type="PANTHER" id="PTHR33823">
    <property type="entry name" value="RNA POLYMERASE-BINDING TRANSCRIPTION FACTOR DKSA-RELATED"/>
    <property type="match status" value="1"/>
</dbReference>
<dbReference type="SUPFAM" id="SSF57716">
    <property type="entry name" value="Glucocorticoid receptor-like (DNA-binding domain)"/>
    <property type="match status" value="1"/>
</dbReference>
<name>A0A917ZDW4_9GAMM</name>
<accession>A0A917ZDW4</accession>
<comment type="caution">
    <text evidence="6">The sequence shown here is derived from an EMBL/GenBank/DDBJ whole genome shotgun (WGS) entry which is preliminary data.</text>
</comment>
<sequence length="85" mass="9227">MSQSLSPRQLRSFRVELEELLAEAPAPGAPGGEACRNALARLDAGVFGVCSVCGEFIELNRLVASPTETLCLSCRTAPQRRHERE</sequence>
<proteinExistence type="predicted"/>
<evidence type="ECO:0000256" key="4">
    <source>
        <dbReference type="PROSITE-ProRule" id="PRU00510"/>
    </source>
</evidence>
<dbReference type="AlphaFoldDB" id="A0A917ZDW4"/>
<dbReference type="Pfam" id="PF01258">
    <property type="entry name" value="zf-dskA_traR"/>
    <property type="match status" value="1"/>
</dbReference>
<dbReference type="GO" id="GO:0008270">
    <property type="term" value="F:zinc ion binding"/>
    <property type="evidence" value="ECO:0007669"/>
    <property type="project" value="UniProtKB-KW"/>
</dbReference>
<evidence type="ECO:0000259" key="5">
    <source>
        <dbReference type="Pfam" id="PF01258"/>
    </source>
</evidence>
<dbReference type="EMBL" id="BMLT01000004">
    <property type="protein sequence ID" value="GGO80692.1"/>
    <property type="molecule type" value="Genomic_DNA"/>
</dbReference>
<dbReference type="InterPro" id="IPR020458">
    <property type="entry name" value="Znf_DskA_TraR_CS"/>
</dbReference>
<keyword evidence="7" id="KW-1185">Reference proteome</keyword>
<evidence type="ECO:0000313" key="7">
    <source>
        <dbReference type="Proteomes" id="UP000599578"/>
    </source>
</evidence>
<feature type="zinc finger region" description="dksA C4-type" evidence="4">
    <location>
        <begin position="50"/>
        <end position="74"/>
    </location>
</feature>
<evidence type="ECO:0000256" key="2">
    <source>
        <dbReference type="ARBA" id="ARBA00022771"/>
    </source>
</evidence>
<organism evidence="6 7">
    <name type="scientific">Marinobacterium nitratireducens</name>
    <dbReference type="NCBI Taxonomy" id="518897"/>
    <lineage>
        <taxon>Bacteria</taxon>
        <taxon>Pseudomonadati</taxon>
        <taxon>Pseudomonadota</taxon>
        <taxon>Gammaproteobacteria</taxon>
        <taxon>Oceanospirillales</taxon>
        <taxon>Oceanospirillaceae</taxon>
        <taxon>Marinobacterium</taxon>
    </lineage>
</organism>
<dbReference type="PROSITE" id="PS51128">
    <property type="entry name" value="ZF_DKSA_2"/>
    <property type="match status" value="1"/>
</dbReference>
<feature type="domain" description="Zinc finger DksA/TraR C4-type" evidence="5">
    <location>
        <begin position="46"/>
        <end position="76"/>
    </location>
</feature>
<protein>
    <recommendedName>
        <fullName evidence="5">Zinc finger DksA/TraR C4-type domain-containing protein</fullName>
    </recommendedName>
</protein>
<evidence type="ECO:0000256" key="3">
    <source>
        <dbReference type="ARBA" id="ARBA00022833"/>
    </source>
</evidence>
<gene>
    <name evidence="6" type="ORF">GCM10011348_17950</name>
</gene>
<dbReference type="Proteomes" id="UP000599578">
    <property type="component" value="Unassembled WGS sequence"/>
</dbReference>